<dbReference type="Proteomes" id="UP000319732">
    <property type="component" value="Unassembled WGS sequence"/>
</dbReference>
<dbReference type="CDD" id="cd07138">
    <property type="entry name" value="ALDH_CddD_SSP0762"/>
    <property type="match status" value="1"/>
</dbReference>
<comment type="similarity">
    <text evidence="1 4">Belongs to the aldehyde dehydrogenase family.</text>
</comment>
<protein>
    <submittedName>
        <fullName evidence="6">Aldehyde dehydrogenase family protein</fullName>
    </submittedName>
</protein>
<feature type="domain" description="Aldehyde dehydrogenase" evidence="5">
    <location>
        <begin position="18"/>
        <end position="474"/>
    </location>
</feature>
<evidence type="ECO:0000256" key="2">
    <source>
        <dbReference type="ARBA" id="ARBA00023002"/>
    </source>
</evidence>
<dbReference type="InterPro" id="IPR016162">
    <property type="entry name" value="Ald_DH_N"/>
</dbReference>
<dbReference type="Gene3D" id="3.40.309.10">
    <property type="entry name" value="Aldehyde Dehydrogenase, Chain A, domain 2"/>
    <property type="match status" value="1"/>
</dbReference>
<dbReference type="OrthoDB" id="5887723at2"/>
<dbReference type="FunFam" id="3.40.605.10:FF:000007">
    <property type="entry name" value="NAD/NADP-dependent betaine aldehyde dehydrogenase"/>
    <property type="match status" value="1"/>
</dbReference>
<dbReference type="InterPro" id="IPR016161">
    <property type="entry name" value="Ald_DH/histidinol_DH"/>
</dbReference>
<name>A0A545TLV3_9GAMM</name>
<dbReference type="SUPFAM" id="SSF53720">
    <property type="entry name" value="ALDH-like"/>
    <property type="match status" value="1"/>
</dbReference>
<evidence type="ECO:0000313" key="7">
    <source>
        <dbReference type="Proteomes" id="UP000319732"/>
    </source>
</evidence>
<evidence type="ECO:0000256" key="3">
    <source>
        <dbReference type="PROSITE-ProRule" id="PRU10007"/>
    </source>
</evidence>
<evidence type="ECO:0000259" key="5">
    <source>
        <dbReference type="Pfam" id="PF00171"/>
    </source>
</evidence>
<evidence type="ECO:0000256" key="4">
    <source>
        <dbReference type="RuleBase" id="RU003345"/>
    </source>
</evidence>
<dbReference type="Pfam" id="PF00171">
    <property type="entry name" value="Aldedh"/>
    <property type="match status" value="1"/>
</dbReference>
<dbReference type="PANTHER" id="PTHR42804:SF1">
    <property type="entry name" value="ALDEHYDE DEHYDROGENASE-RELATED"/>
    <property type="match status" value="1"/>
</dbReference>
<dbReference type="InterPro" id="IPR016163">
    <property type="entry name" value="Ald_DH_C"/>
</dbReference>
<dbReference type="PANTHER" id="PTHR42804">
    <property type="entry name" value="ALDEHYDE DEHYDROGENASE"/>
    <property type="match status" value="1"/>
</dbReference>
<gene>
    <name evidence="6" type="ORF">FKG94_14170</name>
</gene>
<dbReference type="RefSeq" id="WP_142904992.1">
    <property type="nucleotide sequence ID" value="NZ_ML660094.1"/>
</dbReference>
<keyword evidence="7" id="KW-1185">Reference proteome</keyword>
<proteinExistence type="inferred from homology"/>
<dbReference type="AlphaFoldDB" id="A0A545TLV3"/>
<dbReference type="PROSITE" id="PS00687">
    <property type="entry name" value="ALDEHYDE_DEHYDR_GLU"/>
    <property type="match status" value="1"/>
</dbReference>
<evidence type="ECO:0000313" key="6">
    <source>
        <dbReference type="EMBL" id="TQV78212.1"/>
    </source>
</evidence>
<keyword evidence="2 4" id="KW-0560">Oxidoreductase</keyword>
<dbReference type="InterPro" id="IPR015590">
    <property type="entry name" value="Aldehyde_DH_dom"/>
</dbReference>
<dbReference type="GO" id="GO:0016620">
    <property type="term" value="F:oxidoreductase activity, acting on the aldehyde or oxo group of donors, NAD or NADP as acceptor"/>
    <property type="evidence" value="ECO:0007669"/>
    <property type="project" value="InterPro"/>
</dbReference>
<sequence>MPELQLPQTDRLYLNGAWQTAGGDRSIEVVNPATATVIATVREASTADVNRAVDAAAAALPAWSATPARVRADYINAIAERILARKQELAALITAEMGMPAQFCLPVQVEGPAAGMASYADRAAGMETRSRAGTSLVLREPVGVCGFITPWNYPLHQIVGKCAPALAAGCTMVLKPSELTPLDAIVFAEIIAAVGLPAGVFNLVQGTGVPVGEALVAHPRVDMVSFTGSTRAGTRIAALAAPSVKRVCLELGGKSPYIITEDADFAAAIDFGVRQVMINSGQSCDALTRMLLPASRYEEGVALAREVTESLVVGDPTRADTDIGPVSSRAQQQRVQEYLRSGLTAGARLVCGGPDAVDGQPGGAFVRPTLFADVSNDMTIAREEIFGPVIAMIPYTDIDQAVALANDTPYGLSGGVWAADNDAAVAIARRLRAGQVYINGGDFNYEAPFGGYKQSGNGREWGDAGLEEFIEIKALQFAAGQDDNAAP</sequence>
<comment type="caution">
    <text evidence="6">The sequence shown here is derived from an EMBL/GenBank/DDBJ whole genome shotgun (WGS) entry which is preliminary data.</text>
</comment>
<accession>A0A545TLV3</accession>
<dbReference type="Gene3D" id="3.40.605.10">
    <property type="entry name" value="Aldehyde Dehydrogenase, Chain A, domain 1"/>
    <property type="match status" value="1"/>
</dbReference>
<evidence type="ECO:0000256" key="1">
    <source>
        <dbReference type="ARBA" id="ARBA00009986"/>
    </source>
</evidence>
<feature type="active site" evidence="3">
    <location>
        <position position="250"/>
    </location>
</feature>
<dbReference type="EMBL" id="VHSG01000013">
    <property type="protein sequence ID" value="TQV78212.1"/>
    <property type="molecule type" value="Genomic_DNA"/>
</dbReference>
<organism evidence="6 7">
    <name type="scientific">Exilibacterium tricleocarpae</name>
    <dbReference type="NCBI Taxonomy" id="2591008"/>
    <lineage>
        <taxon>Bacteria</taxon>
        <taxon>Pseudomonadati</taxon>
        <taxon>Pseudomonadota</taxon>
        <taxon>Gammaproteobacteria</taxon>
        <taxon>Cellvibrionales</taxon>
        <taxon>Cellvibrionaceae</taxon>
        <taxon>Exilibacterium</taxon>
    </lineage>
</organism>
<reference evidence="6 7" key="1">
    <citation type="submission" date="2019-06" db="EMBL/GenBank/DDBJ databases">
        <title>Whole genome sequence for Cellvibrionaceae sp. R142.</title>
        <authorList>
            <person name="Wang G."/>
        </authorList>
    </citation>
    <scope>NUCLEOTIDE SEQUENCE [LARGE SCALE GENOMIC DNA]</scope>
    <source>
        <strain evidence="6 7">R142</strain>
    </source>
</reference>
<dbReference type="InterPro" id="IPR029510">
    <property type="entry name" value="Ald_DH_CS_GLU"/>
</dbReference>